<accession>A0ABP3B701</accession>
<evidence type="ECO:0000313" key="2">
    <source>
        <dbReference type="Proteomes" id="UP000019275"/>
    </source>
</evidence>
<dbReference type="EMBL" id="ARZX01000012">
    <property type="protein sequence ID" value="EWH13288.1"/>
    <property type="molecule type" value="Genomic_DNA"/>
</dbReference>
<name>A0ABP3B701_9FLAO</name>
<organism evidence="1 2">
    <name type="scientific">Cellulophaga geojensis KL-A</name>
    <dbReference type="NCBI Taxonomy" id="1328323"/>
    <lineage>
        <taxon>Bacteria</taxon>
        <taxon>Pseudomonadati</taxon>
        <taxon>Bacteroidota</taxon>
        <taxon>Flavobacteriia</taxon>
        <taxon>Flavobacteriales</taxon>
        <taxon>Flavobacteriaceae</taxon>
        <taxon>Cellulophaga</taxon>
    </lineage>
</organism>
<dbReference type="PROSITE" id="PS51257">
    <property type="entry name" value="PROKAR_LIPOPROTEIN"/>
    <property type="match status" value="1"/>
</dbReference>
<evidence type="ECO:0000313" key="1">
    <source>
        <dbReference type="EMBL" id="EWH13288.1"/>
    </source>
</evidence>
<gene>
    <name evidence="1" type="ORF">KLA_10203</name>
</gene>
<sequence>MKKIIYSLIAIGLFLTSCDPMEDINKELDVLNAIDSEIGNLEYTFTEDDYKDFFEFDFANFSSVDDAKALIPNYLTETYPFLGVTYNNDKEVEEVSSALITFDWYNRIPTYEAEIRVLTAEEHNAITGETYGNFSDEDHVFDFLAAEYPAAEEGDFVSLRYEYYAGTTTELTDGFLFENGAWTRYAGFTPAEYNEMGESYPNFSSHDEAALKIPVTLPERFKFDAKEAGDIVVATYELYTKVGEDANGNDIRGTVTYTSNFIFDGANWSKYNNVATETIQFAHNGITWVPDNTIKYTLTAADYASVGNGQYNNFDVREGKAEATVESRLAKINTILLANFPNSEEGQKFSVTYSVYSGSNEVWIMNVILEGGAYVLQ</sequence>
<comment type="caution">
    <text evidence="1">The sequence shown here is derived from an EMBL/GenBank/DDBJ whole genome shotgun (WGS) entry which is preliminary data.</text>
</comment>
<keyword evidence="2" id="KW-1185">Reference proteome</keyword>
<evidence type="ECO:0008006" key="3">
    <source>
        <dbReference type="Google" id="ProtNLM"/>
    </source>
</evidence>
<reference evidence="1 2" key="1">
    <citation type="journal article" date="2014" name="Genome Announc.">
        <title>Draft Genome Sequence of the Carrageenan-Degrading Bacterium Cellulophaga sp. Strain KL-A, Isolated from Decaying Marine Algae.</title>
        <authorList>
            <person name="Shan D."/>
            <person name="Ying J."/>
            <person name="Li X."/>
            <person name="Gao Z."/>
            <person name="Wei G."/>
            <person name="Shao Z."/>
        </authorList>
    </citation>
    <scope>NUCLEOTIDE SEQUENCE [LARGE SCALE GENOMIC DNA]</scope>
    <source>
        <strain evidence="1 2">KL-A</strain>
    </source>
</reference>
<dbReference type="Proteomes" id="UP000019275">
    <property type="component" value="Unassembled WGS sequence"/>
</dbReference>
<dbReference type="RefSeq" id="WP_013620660.1">
    <property type="nucleotide sequence ID" value="NZ_ARZX01000012.1"/>
</dbReference>
<proteinExistence type="predicted"/>
<protein>
    <recommendedName>
        <fullName evidence="3">DUF5017 domain-containing protein</fullName>
    </recommendedName>
</protein>